<sequence length="56" mass="6867">MERRFFNRNEISEKLTSGEYHLKHRKLLRSGVWQHFARVYNGDQPLNYTCCMHCHQ</sequence>
<reference evidence="2" key="1">
    <citation type="submission" date="2022-11" db="UniProtKB">
        <authorList>
            <consortium name="WormBaseParasite"/>
        </authorList>
    </citation>
    <scope>IDENTIFICATION</scope>
</reference>
<organism evidence="1 2">
    <name type="scientific">Romanomermis culicivorax</name>
    <name type="common">Nematode worm</name>
    <dbReference type="NCBI Taxonomy" id="13658"/>
    <lineage>
        <taxon>Eukaryota</taxon>
        <taxon>Metazoa</taxon>
        <taxon>Ecdysozoa</taxon>
        <taxon>Nematoda</taxon>
        <taxon>Enoplea</taxon>
        <taxon>Dorylaimia</taxon>
        <taxon>Mermithida</taxon>
        <taxon>Mermithoidea</taxon>
        <taxon>Mermithidae</taxon>
        <taxon>Romanomermis</taxon>
    </lineage>
</organism>
<accession>A0A915L6R1</accession>
<name>A0A915L6R1_ROMCU</name>
<evidence type="ECO:0000313" key="2">
    <source>
        <dbReference type="WBParaSite" id="nRc.2.0.1.t46482-RA"/>
    </source>
</evidence>
<dbReference type="WBParaSite" id="nRc.2.0.1.t46482-RA">
    <property type="protein sequence ID" value="nRc.2.0.1.t46482-RA"/>
    <property type="gene ID" value="nRc.2.0.1.g46482"/>
</dbReference>
<keyword evidence="1" id="KW-1185">Reference proteome</keyword>
<dbReference type="Proteomes" id="UP000887565">
    <property type="component" value="Unplaced"/>
</dbReference>
<proteinExistence type="predicted"/>
<protein>
    <submittedName>
        <fullName evidence="2">Uncharacterized protein</fullName>
    </submittedName>
</protein>
<evidence type="ECO:0000313" key="1">
    <source>
        <dbReference type="Proteomes" id="UP000887565"/>
    </source>
</evidence>
<dbReference type="AlphaFoldDB" id="A0A915L6R1"/>